<dbReference type="Pfam" id="PF12079">
    <property type="entry name" value="DUF3558"/>
    <property type="match status" value="1"/>
</dbReference>
<gene>
    <name evidence="3" type="ORF">F6W96_07720</name>
</gene>
<name>A0A6G9YY02_9NOCA</name>
<reference evidence="3 4" key="1">
    <citation type="journal article" date="2019" name="ACS Chem. Biol.">
        <title>Identification and Mobilization of a Cryptic Antibiotic Biosynthesis Gene Locus from a Human-Pathogenic Nocardia Isolate.</title>
        <authorList>
            <person name="Herisse M."/>
            <person name="Ishida K."/>
            <person name="Porter J.L."/>
            <person name="Howden B."/>
            <person name="Hertweck C."/>
            <person name="Stinear T.P."/>
            <person name="Pidot S.J."/>
        </authorList>
    </citation>
    <scope>NUCLEOTIDE SEQUENCE [LARGE SCALE GENOMIC DNA]</scope>
    <source>
        <strain evidence="3 4">AUSMDU00012715</strain>
    </source>
</reference>
<proteinExistence type="predicted"/>
<organism evidence="3 4">
    <name type="scientific">Nocardia terpenica</name>
    <dbReference type="NCBI Taxonomy" id="455432"/>
    <lineage>
        <taxon>Bacteria</taxon>
        <taxon>Bacillati</taxon>
        <taxon>Actinomycetota</taxon>
        <taxon>Actinomycetes</taxon>
        <taxon>Mycobacteriales</taxon>
        <taxon>Nocardiaceae</taxon>
        <taxon>Nocardia</taxon>
    </lineage>
</organism>
<dbReference type="InterPro" id="IPR024520">
    <property type="entry name" value="DUF3558"/>
</dbReference>
<dbReference type="Proteomes" id="UP000500953">
    <property type="component" value="Chromosome"/>
</dbReference>
<keyword evidence="2" id="KW-1133">Transmembrane helix</keyword>
<feature type="compositionally biased region" description="Polar residues" evidence="1">
    <location>
        <begin position="92"/>
        <end position="106"/>
    </location>
</feature>
<evidence type="ECO:0000313" key="3">
    <source>
        <dbReference type="EMBL" id="QIS18205.1"/>
    </source>
</evidence>
<evidence type="ECO:0000313" key="4">
    <source>
        <dbReference type="Proteomes" id="UP000500953"/>
    </source>
</evidence>
<keyword evidence="2" id="KW-0812">Transmembrane</keyword>
<accession>A0A6G9YY02</accession>
<protein>
    <submittedName>
        <fullName evidence="3">DUF3558 domain-containing protein</fullName>
    </submittedName>
</protein>
<dbReference type="EMBL" id="CP046173">
    <property type="protein sequence ID" value="QIS18205.1"/>
    <property type="molecule type" value="Genomic_DNA"/>
</dbReference>
<dbReference type="AlphaFoldDB" id="A0A6G9YY02"/>
<keyword evidence="2" id="KW-0472">Membrane</keyword>
<evidence type="ECO:0000256" key="2">
    <source>
        <dbReference type="SAM" id="Phobius"/>
    </source>
</evidence>
<dbReference type="RefSeq" id="WP_167485525.1">
    <property type="nucleotide sequence ID" value="NZ_CP046173.1"/>
</dbReference>
<evidence type="ECO:0000256" key="1">
    <source>
        <dbReference type="SAM" id="MobiDB-lite"/>
    </source>
</evidence>
<feature type="region of interest" description="Disordered" evidence="1">
    <location>
        <begin position="73"/>
        <end position="115"/>
    </location>
</feature>
<sequence>MNSERTRAHRWSRVRRATDRNIAEAAFIALVIVLAAACGNSGKSQNSAVTQPPPLPDGVDLCHTIPPDLLKTWNIDPNPSIDPNEGGDGISSPETETKGCTYQAHNSHPKPEDATKFPVGIQMTTITLDDFRTQMGKNVPYHETVVDGRKAGVMGPYGSDYCVIHVVTKFGGVRVSTSGPPDPCQFVTDFAKAIVPLLPPGN</sequence>
<feature type="transmembrane region" description="Helical" evidence="2">
    <location>
        <begin position="21"/>
        <end position="42"/>
    </location>
</feature>